<evidence type="ECO:0008006" key="4">
    <source>
        <dbReference type="Google" id="ProtNLM"/>
    </source>
</evidence>
<reference evidence="3" key="1">
    <citation type="submission" date="2015-07" db="EMBL/GenBank/DDBJ databases">
        <title>Adaptation to a free-living lifestyle via gene acquisitions in the diplomonad Trepomonas sp. PC1.</title>
        <authorList>
            <person name="Xu F."/>
            <person name="Jerlstrom-Hultqvist J."/>
            <person name="Kolisko M."/>
            <person name="Simpson A.G.B."/>
            <person name="Roger A.J."/>
            <person name="Svard S.G."/>
            <person name="Andersson J.O."/>
        </authorList>
    </citation>
    <scope>NUCLEOTIDE SEQUENCE</scope>
    <source>
        <strain evidence="3">PC1</strain>
    </source>
</reference>
<organism evidence="3">
    <name type="scientific">Trepomonas sp. PC1</name>
    <dbReference type="NCBI Taxonomy" id="1076344"/>
    <lineage>
        <taxon>Eukaryota</taxon>
        <taxon>Metamonada</taxon>
        <taxon>Diplomonadida</taxon>
        <taxon>Hexamitidae</taxon>
        <taxon>Hexamitinae</taxon>
        <taxon>Trepomonas</taxon>
    </lineage>
</organism>
<evidence type="ECO:0000256" key="1">
    <source>
        <dbReference type="SAM" id="Coils"/>
    </source>
</evidence>
<keyword evidence="2" id="KW-0812">Transmembrane</keyword>
<keyword evidence="2" id="KW-1133">Transmembrane helix</keyword>
<dbReference type="AlphaFoldDB" id="A0A146KDC3"/>
<feature type="transmembrane region" description="Helical" evidence="2">
    <location>
        <begin position="978"/>
        <end position="1000"/>
    </location>
</feature>
<protein>
    <recommendedName>
        <fullName evidence="4">Transmembrane protein</fullName>
    </recommendedName>
</protein>
<keyword evidence="1" id="KW-0175">Coiled coil</keyword>
<feature type="coiled-coil region" evidence="1">
    <location>
        <begin position="833"/>
        <end position="885"/>
    </location>
</feature>
<evidence type="ECO:0000256" key="2">
    <source>
        <dbReference type="SAM" id="Phobius"/>
    </source>
</evidence>
<name>A0A146KDC3_9EUKA</name>
<evidence type="ECO:0000313" key="3">
    <source>
        <dbReference type="EMBL" id="JAP93319.1"/>
    </source>
</evidence>
<dbReference type="EMBL" id="GDID01003287">
    <property type="protein sequence ID" value="JAP93319.1"/>
    <property type="molecule type" value="Transcribed_RNA"/>
</dbReference>
<sequence length="1004" mass="115901">LQFLQMTSVMCPLNPNHAISQQYEKNSIITSLSFSNQMVFVTKEKIINYSYNSAQSLLVQETYKCELEDEFIISASKRDQQTFLCLIQTKTQQLYRIYSTNLTILQQIKPKTLLNYAWAIEGTPFIACQQQKQNQFQFELLLENITPIYKQLRMAKSISELQQIMDSAWFQCIKVCGQMQLAIKQPVTNLIQYQRMLLDEKEQNKCYVLSGIHRNENQVIYREYIFKLIGSEFVVEIIKNLSTAVNKPHKLIPMSCATQTSLLYNSFGVLSETGMLQIFSFAKTNLQQLQALNVQSTMAVNFHQSIIVSCYDKQVTITGVDQQFNDLKALQAFKSLLVDKLASLVAETNQIDELTARQLLQAQYLPQFPQINSGNRGLNILLRFEVDFQICSIMCDHRNLIINGGKGQVLVYSIDKLRNQLVYDYWVSRTSNFLDAMVQNLSFDMQAKFAAQIKEIMNFECECAKSIVDGKELTFEPQLTRSQAILQESQYESPKQNLRSKSPQIVQKLIEQSVARSSSTRSQKPEVDQLSQFRNSQFETEQKNDDLSGSNFQRSFGSSKIVNTMQLIEYGNKLAEQEVSNQAQVDPQHVLSSWLGQQKKEEQNLTIMKYSEENFQLQLQKLTNESQTHSLVKMLNILLQNDLSFQIARFCQFRFEELHSPSTSAQDQQFYQKNQIYKVFENSGSRHQILTCGHEVHQKSSKIILELSENYANEIELQLKQQFKPDSECKKCNSLENVQLEKIVYQLADKLLVKAPFIGSQIEFELQDETHSYILQGAISLDLQHCFFQQDGCIFDENNQPKELNVHERYFLVYQKESFLKVKLDLESMASVLAILQNQFQNLQMSNLEENEQLKDQLEALQKQKSDLVLQNQKMQQQIDNLQLKTSQSFSESQGNYKSQIDQLQQQLMEKDHLIQNLQKPDENVQATLKRCLMHLNVNQPSSVDEQLKILEMHCMNETAKLLKSQEVVSGYQKKNDWLLPGMAIVFGIALVFLFAVVLIDGSV</sequence>
<proteinExistence type="predicted"/>
<accession>A0A146KDC3</accession>
<feature type="non-terminal residue" evidence="3">
    <location>
        <position position="1"/>
    </location>
</feature>
<keyword evidence="2" id="KW-0472">Membrane</keyword>
<gene>
    <name evidence="3" type="ORF">TPC1_14448</name>
</gene>